<evidence type="ECO:0000313" key="3">
    <source>
        <dbReference type="EMBL" id="TDQ18249.1"/>
    </source>
</evidence>
<dbReference type="GO" id="GO:0008832">
    <property type="term" value="F:dGTPase activity"/>
    <property type="evidence" value="ECO:0007669"/>
    <property type="project" value="TreeGrafter"/>
</dbReference>
<feature type="domain" description="HD/PDEase" evidence="2">
    <location>
        <begin position="62"/>
        <end position="262"/>
    </location>
</feature>
<dbReference type="InterPro" id="IPR006261">
    <property type="entry name" value="dGTPase"/>
</dbReference>
<gene>
    <name evidence="3" type="ORF">DFQ04_0047</name>
</gene>
<protein>
    <submittedName>
        <fullName evidence="3">dGTPase</fullName>
    </submittedName>
</protein>
<sequence>MNELKEKWDKFLSPDRIKKSKRTVGLDPRNEFESDTGRITFSPAIRRMHDKTQVFPLTTDDNIHSRLTHSLEVSEIGFSLGLRLCTNTDFLEKIGKTEYEAFRSIPVILRNSCLVHDIGNPPFGHFGERVIATFFKNLFKDKKWESELNEEERKDFIHFDGNSQGLRVLTKLQTLNEKAGLNLTFGTLGAFLKYPNFGDPDESKISTSKRGVFQSEIDYFKRIAENCGLEKDGIYFRHPLSFIMEAADTICYRIMDVEDGFNKDWFSYPKIKEYLEDVPGLEMLLESIDEIDGEGAEITKMVRLRIGVIANLVEASLKEFLDNLDSISNGDYHKELLSDNLLSIKLKAICDELIFPKREILQLEVTGHSAISGLLNHYIDFVFNKDKHYRKRAKGMISGGVIRSMKIDTSIDDFDKFSTYSKMQIIVDFISGMTDQFALDQYQRISGQKI</sequence>
<dbReference type="SMART" id="SM00471">
    <property type="entry name" value="HDc"/>
    <property type="match status" value="1"/>
</dbReference>
<dbReference type="Gene3D" id="1.10.3550.10">
    <property type="entry name" value="eoxyguanosinetriphosphate triphosphohydrolase domain-like"/>
    <property type="match status" value="1"/>
</dbReference>
<dbReference type="Gene3D" id="1.10.3410.10">
    <property type="entry name" value="putative deoxyguanosinetriphosphate triphosphohydrolase like domain"/>
    <property type="match status" value="1"/>
</dbReference>
<dbReference type="InterPro" id="IPR027432">
    <property type="entry name" value="dGTP_triphosphohydrolase_C"/>
</dbReference>
<keyword evidence="4" id="KW-1185">Reference proteome</keyword>
<dbReference type="InterPro" id="IPR050135">
    <property type="entry name" value="dGTPase-like"/>
</dbReference>
<dbReference type="PANTHER" id="PTHR11373">
    <property type="entry name" value="DEOXYNUCLEOSIDE TRIPHOSPHATE TRIPHOSPHOHYDROLASE"/>
    <property type="match status" value="1"/>
</dbReference>
<dbReference type="GO" id="GO:0006203">
    <property type="term" value="P:dGTP catabolic process"/>
    <property type="evidence" value="ECO:0007669"/>
    <property type="project" value="TreeGrafter"/>
</dbReference>
<keyword evidence="1" id="KW-0378">Hydrolase</keyword>
<evidence type="ECO:0000256" key="1">
    <source>
        <dbReference type="ARBA" id="ARBA00022801"/>
    </source>
</evidence>
<dbReference type="InterPro" id="IPR023293">
    <property type="entry name" value="dGTP_triP_hydro_central_sf"/>
</dbReference>
<dbReference type="Gene3D" id="1.10.3210.10">
    <property type="entry name" value="Hypothetical protein af1432"/>
    <property type="match status" value="1"/>
</dbReference>
<dbReference type="AlphaFoldDB" id="A0A4R6T7U7"/>
<dbReference type="EMBL" id="SNYF01000005">
    <property type="protein sequence ID" value="TDQ18249.1"/>
    <property type="molecule type" value="Genomic_DNA"/>
</dbReference>
<dbReference type="Proteomes" id="UP000294535">
    <property type="component" value="Unassembled WGS sequence"/>
</dbReference>
<dbReference type="InterPro" id="IPR026875">
    <property type="entry name" value="PHydrolase_assoc_dom"/>
</dbReference>
<dbReference type="NCBIfam" id="TIGR01353">
    <property type="entry name" value="dGTP_triPase"/>
    <property type="match status" value="1"/>
</dbReference>
<name>A0A4R6T7U7_9BACT</name>
<evidence type="ECO:0000259" key="2">
    <source>
        <dbReference type="SMART" id="SM00471"/>
    </source>
</evidence>
<reference evidence="3 4" key="1">
    <citation type="submission" date="2019-03" db="EMBL/GenBank/DDBJ databases">
        <title>Genomic Encyclopedia of Type Strains, Phase III (KMG-III): the genomes of soil and plant-associated and newly described type strains.</title>
        <authorList>
            <person name="Whitman W."/>
        </authorList>
    </citation>
    <scope>NUCLEOTIDE SEQUENCE [LARGE SCALE GENOMIC DNA]</scope>
    <source>
        <strain evidence="3 4">CECT 8446</strain>
    </source>
</reference>
<dbReference type="PANTHER" id="PTHR11373:SF32">
    <property type="entry name" value="DEOXYGUANOSINETRIPHOSPHATE TRIPHOSPHOHYDROLASE"/>
    <property type="match status" value="1"/>
</dbReference>
<proteinExistence type="predicted"/>
<comment type="caution">
    <text evidence="3">The sequence shown here is derived from an EMBL/GenBank/DDBJ whole genome shotgun (WGS) entry which is preliminary data.</text>
</comment>
<dbReference type="Pfam" id="PF13286">
    <property type="entry name" value="HD_assoc"/>
    <property type="match status" value="1"/>
</dbReference>
<dbReference type="CDD" id="cd00077">
    <property type="entry name" value="HDc"/>
    <property type="match status" value="1"/>
</dbReference>
<organism evidence="3 4">
    <name type="scientific">Algoriphagus boseongensis</name>
    <dbReference type="NCBI Taxonomy" id="1442587"/>
    <lineage>
        <taxon>Bacteria</taxon>
        <taxon>Pseudomonadati</taxon>
        <taxon>Bacteroidota</taxon>
        <taxon>Cytophagia</taxon>
        <taxon>Cytophagales</taxon>
        <taxon>Cyclobacteriaceae</taxon>
        <taxon>Algoriphagus</taxon>
    </lineage>
</organism>
<evidence type="ECO:0000313" key="4">
    <source>
        <dbReference type="Proteomes" id="UP000294535"/>
    </source>
</evidence>
<accession>A0A4R6T7U7</accession>
<dbReference type="InterPro" id="IPR003607">
    <property type="entry name" value="HD/PDEase_dom"/>
</dbReference>
<dbReference type="SUPFAM" id="SSF109604">
    <property type="entry name" value="HD-domain/PDEase-like"/>
    <property type="match status" value="1"/>
</dbReference>